<dbReference type="RefSeq" id="WP_158255901.1">
    <property type="nucleotide sequence ID" value="NZ_PVXP01000015.1"/>
</dbReference>
<gene>
    <name evidence="1" type="ORF">CLLU_14860</name>
</gene>
<dbReference type="Proteomes" id="UP000237798">
    <property type="component" value="Unassembled WGS sequence"/>
</dbReference>
<sequence>MEYWGNIDGIEIYEDNPEKKQAAIERGFTLLARDRIKKIKEGIKTDEKTA</sequence>
<proteinExistence type="predicted"/>
<name>A0A2T0BNY8_9CLOT</name>
<evidence type="ECO:0000313" key="2">
    <source>
        <dbReference type="Proteomes" id="UP000237798"/>
    </source>
</evidence>
<reference evidence="1 2" key="1">
    <citation type="submission" date="2018-03" db="EMBL/GenBank/DDBJ databases">
        <title>Genome sequence of Clostridium luticellarii DSM 29923.</title>
        <authorList>
            <person name="Poehlein A."/>
            <person name="Daniel R."/>
        </authorList>
    </citation>
    <scope>NUCLEOTIDE SEQUENCE [LARGE SCALE GENOMIC DNA]</scope>
    <source>
        <strain evidence="1 2">DSM 29923</strain>
    </source>
</reference>
<dbReference type="EMBL" id="PVXP01000015">
    <property type="protein sequence ID" value="PRR85565.1"/>
    <property type="molecule type" value="Genomic_DNA"/>
</dbReference>
<protein>
    <submittedName>
        <fullName evidence="1">Uncharacterized protein</fullName>
    </submittedName>
</protein>
<keyword evidence="2" id="KW-1185">Reference proteome</keyword>
<accession>A0A2T0BNY8</accession>
<comment type="caution">
    <text evidence="1">The sequence shown here is derived from an EMBL/GenBank/DDBJ whole genome shotgun (WGS) entry which is preliminary data.</text>
</comment>
<organism evidence="1 2">
    <name type="scientific">Clostridium luticellarii</name>
    <dbReference type="NCBI Taxonomy" id="1691940"/>
    <lineage>
        <taxon>Bacteria</taxon>
        <taxon>Bacillati</taxon>
        <taxon>Bacillota</taxon>
        <taxon>Clostridia</taxon>
        <taxon>Eubacteriales</taxon>
        <taxon>Clostridiaceae</taxon>
        <taxon>Clostridium</taxon>
    </lineage>
</organism>
<evidence type="ECO:0000313" key="1">
    <source>
        <dbReference type="EMBL" id="PRR85565.1"/>
    </source>
</evidence>
<dbReference type="AlphaFoldDB" id="A0A2T0BNY8"/>